<gene>
    <name evidence="4" type="ORF">OO016_02920</name>
</gene>
<dbReference type="PANTHER" id="PTHR43584">
    <property type="entry name" value="NUCLEOTIDYL TRANSFERASE"/>
    <property type="match status" value="1"/>
</dbReference>
<sequence>MSINIVIPMAGAGSRFAKEGYLKPKPFIDVMGKPMIVRVMENLEYPDAKYILVAQKEHMEREKALIEQISSKYNAVFVPIDHQTEGAACTVLHARKYINNDEPLLMANSDQIVDFDLKAYIEDCVERGGDGSILTFRDITKNPKWSFAQISENGEVERVKEKEAISEYATVGLYFFSKGRFFVNSAIDMIVANDRSNNEFYTCPVYNYSIREGKRILIYNIPESNMHGIGTPADLNAFLEKNPLNY</sequence>
<dbReference type="CDD" id="cd04183">
    <property type="entry name" value="GT2_BcE_like"/>
    <property type="match status" value="1"/>
</dbReference>
<dbReference type="InterPro" id="IPR050065">
    <property type="entry name" value="GlmU-like"/>
</dbReference>
<keyword evidence="1" id="KW-0808">Transferase</keyword>
<evidence type="ECO:0000313" key="5">
    <source>
        <dbReference type="Proteomes" id="UP001207116"/>
    </source>
</evidence>
<protein>
    <submittedName>
        <fullName evidence="4">Glycosyltransferase family 2 protein</fullName>
    </submittedName>
</protein>
<dbReference type="PANTHER" id="PTHR43584:SF8">
    <property type="entry name" value="N-ACETYLMURAMATE ALPHA-1-PHOSPHATE URIDYLYLTRANSFERASE"/>
    <property type="match status" value="1"/>
</dbReference>
<keyword evidence="5" id="KW-1185">Reference proteome</keyword>
<organism evidence="4 5">
    <name type="scientific">Lentiprolixibacter aurantiacus</name>
    <dbReference type="NCBI Taxonomy" id="2993939"/>
    <lineage>
        <taxon>Bacteria</taxon>
        <taxon>Pseudomonadati</taxon>
        <taxon>Bacteroidota</taxon>
        <taxon>Flavobacteriia</taxon>
        <taxon>Flavobacteriales</taxon>
        <taxon>Flavobacteriaceae</taxon>
        <taxon>Lentiprolixibacter</taxon>
    </lineage>
</organism>
<dbReference type="Gene3D" id="3.90.550.10">
    <property type="entry name" value="Spore Coat Polysaccharide Biosynthesis Protein SpsA, Chain A"/>
    <property type="match status" value="1"/>
</dbReference>
<evidence type="ECO:0000256" key="1">
    <source>
        <dbReference type="ARBA" id="ARBA00022679"/>
    </source>
</evidence>
<dbReference type="Proteomes" id="UP001207116">
    <property type="component" value="Unassembled WGS sequence"/>
</dbReference>
<evidence type="ECO:0000256" key="2">
    <source>
        <dbReference type="ARBA" id="ARBA00022695"/>
    </source>
</evidence>
<evidence type="ECO:0000313" key="4">
    <source>
        <dbReference type="EMBL" id="MCX2718544.1"/>
    </source>
</evidence>
<dbReference type="SUPFAM" id="SSF53448">
    <property type="entry name" value="Nucleotide-diphospho-sugar transferases"/>
    <property type="match status" value="1"/>
</dbReference>
<feature type="domain" description="Nucleotidyl transferase" evidence="3">
    <location>
        <begin position="9"/>
        <end position="181"/>
    </location>
</feature>
<dbReference type="InterPro" id="IPR005835">
    <property type="entry name" value="NTP_transferase_dom"/>
</dbReference>
<proteinExistence type="predicted"/>
<reference evidence="4" key="1">
    <citation type="submission" date="2022-11" db="EMBL/GenBank/DDBJ databases">
        <title>The characterization of three novel Bacteroidetes species and genomic analysis of their roles in tidal elemental geochemical cycles.</title>
        <authorList>
            <person name="Ma K.-J."/>
        </authorList>
    </citation>
    <scope>NUCLEOTIDE SEQUENCE</scope>
    <source>
        <strain evidence="4">M415</strain>
    </source>
</reference>
<dbReference type="InterPro" id="IPR029044">
    <property type="entry name" value="Nucleotide-diphossugar_trans"/>
</dbReference>
<dbReference type="InterPro" id="IPR016873">
    <property type="entry name" value="Caps_polysacc_synth_BcbE_prd"/>
</dbReference>
<dbReference type="EMBL" id="JAPFQP010000001">
    <property type="protein sequence ID" value="MCX2718544.1"/>
    <property type="molecule type" value="Genomic_DNA"/>
</dbReference>
<keyword evidence="2" id="KW-0548">Nucleotidyltransferase</keyword>
<accession>A0AAE3SMG0</accession>
<dbReference type="Pfam" id="PF00483">
    <property type="entry name" value="NTP_transferase"/>
    <property type="match status" value="1"/>
</dbReference>
<comment type="caution">
    <text evidence="4">The sequence shown here is derived from an EMBL/GenBank/DDBJ whole genome shotgun (WGS) entry which is preliminary data.</text>
</comment>
<dbReference type="AlphaFoldDB" id="A0AAE3SMG0"/>
<dbReference type="PIRSF" id="PIRSF028162">
    <property type="entry name" value="BcbE_prd"/>
    <property type="match status" value="1"/>
</dbReference>
<dbReference type="RefSeq" id="WP_266010685.1">
    <property type="nucleotide sequence ID" value="NZ_JAPFQP010000001.1"/>
</dbReference>
<evidence type="ECO:0000259" key="3">
    <source>
        <dbReference type="Pfam" id="PF00483"/>
    </source>
</evidence>
<dbReference type="GO" id="GO:0016779">
    <property type="term" value="F:nucleotidyltransferase activity"/>
    <property type="evidence" value="ECO:0007669"/>
    <property type="project" value="UniProtKB-KW"/>
</dbReference>
<name>A0AAE3SMG0_9FLAO</name>